<dbReference type="Pfam" id="PF05795">
    <property type="entry name" value="Plasmodium_Vir"/>
    <property type="match status" value="1"/>
</dbReference>
<protein>
    <submittedName>
        <fullName evidence="3">PIR Superfamily Protein</fullName>
    </submittedName>
</protein>
<organism evidence="3 4">
    <name type="scientific">Plasmodium ovale curtisi</name>
    <dbReference type="NCBI Taxonomy" id="864141"/>
    <lineage>
        <taxon>Eukaryota</taxon>
        <taxon>Sar</taxon>
        <taxon>Alveolata</taxon>
        <taxon>Apicomplexa</taxon>
        <taxon>Aconoidasida</taxon>
        <taxon>Haemosporida</taxon>
        <taxon>Plasmodiidae</taxon>
        <taxon>Plasmodium</taxon>
        <taxon>Plasmodium (Plasmodium)</taxon>
    </lineage>
</organism>
<keyword evidence="1" id="KW-0812">Transmembrane</keyword>
<dbReference type="AlphaFoldDB" id="A0A1A8X9T0"/>
<evidence type="ECO:0000313" key="5">
    <source>
        <dbReference type="Proteomes" id="UP000078560"/>
    </source>
</evidence>
<dbReference type="EMBL" id="FLQU01002223">
    <property type="protein sequence ID" value="SBS95952.1"/>
    <property type="molecule type" value="Genomic_DNA"/>
</dbReference>
<sequence length="302" mass="35431">MSVGISENDLPSVKFENELKKFTNYYEFEDYRKGFTSEDSIDIWIDNFKKNAEQYLTDSYNNSSFNNEKRCKDFNSLITNTKSKLGSLSNDIAKTAQRRQNIREWRKSYFSANLEFMCIEEKKYGSHDIKTLDNFCEDSEFIKKNMNKIKKKEECESIYYNIFNRKNKLLNIHNKEMRGGRSLETDNNFHNAADTLQMRYESAYPNERSSNDGALSSAAESGKNNIIALVSLPVFGILVSSFLFYRYTPFGSMFHEYFRNNEDISINENDEVTCQMLSGTSKYNDIYSENMQYNLSYQTFQN</sequence>
<keyword evidence="1" id="KW-1133">Transmembrane helix</keyword>
<dbReference type="EMBL" id="FLQV01002980">
    <property type="protein sequence ID" value="SBT02010.1"/>
    <property type="molecule type" value="Genomic_DNA"/>
</dbReference>
<dbReference type="InterPro" id="IPR008780">
    <property type="entry name" value="Plasmodium_Vir"/>
</dbReference>
<accession>A0A1A8X9T0</accession>
<reference evidence="3" key="2">
    <citation type="submission" date="2016-05" db="EMBL/GenBank/DDBJ databases">
        <authorList>
            <person name="Lavstsen T."/>
            <person name="Jespersen J.S."/>
        </authorList>
    </citation>
    <scope>NUCLEOTIDE SEQUENCE [LARGE SCALE GENOMIC DNA]</scope>
</reference>
<gene>
    <name evidence="3" type="ORF">POVCU1_071930</name>
    <name evidence="2" type="ORF">POVCU2_0100120</name>
</gene>
<name>A0A1A8X9T0_PLAOA</name>
<evidence type="ECO:0000313" key="2">
    <source>
        <dbReference type="EMBL" id="SBS95952.1"/>
    </source>
</evidence>
<proteinExistence type="predicted"/>
<evidence type="ECO:0000256" key="1">
    <source>
        <dbReference type="SAM" id="Phobius"/>
    </source>
</evidence>
<evidence type="ECO:0000313" key="4">
    <source>
        <dbReference type="Proteomes" id="UP000078546"/>
    </source>
</evidence>
<evidence type="ECO:0000313" key="3">
    <source>
        <dbReference type="EMBL" id="SBT02010.1"/>
    </source>
</evidence>
<dbReference type="Proteomes" id="UP000078546">
    <property type="component" value="Unassembled WGS sequence"/>
</dbReference>
<dbReference type="Proteomes" id="UP000078560">
    <property type="component" value="Unassembled WGS sequence"/>
</dbReference>
<reference evidence="4 5" key="1">
    <citation type="submission" date="2016-05" db="EMBL/GenBank/DDBJ databases">
        <authorList>
            <person name="Naeem Raeece"/>
        </authorList>
    </citation>
    <scope>NUCLEOTIDE SEQUENCE [LARGE SCALE GENOMIC DNA]</scope>
</reference>
<keyword evidence="1" id="KW-0472">Membrane</keyword>
<feature type="transmembrane region" description="Helical" evidence="1">
    <location>
        <begin position="226"/>
        <end position="245"/>
    </location>
</feature>